<comment type="caution">
    <text evidence="3">The sequence shown here is derived from an EMBL/GenBank/DDBJ whole genome shotgun (WGS) entry which is preliminary data.</text>
</comment>
<feature type="region of interest" description="Disordered" evidence="1">
    <location>
        <begin position="36"/>
        <end position="68"/>
    </location>
</feature>
<gene>
    <name evidence="3" type="ORF">E5Q11_02560</name>
</gene>
<feature type="compositionally biased region" description="Polar residues" evidence="1">
    <location>
        <begin position="51"/>
        <end position="67"/>
    </location>
</feature>
<dbReference type="EMBL" id="SRPF01000001">
    <property type="protein sequence ID" value="TGN41440.1"/>
    <property type="molecule type" value="Genomic_DNA"/>
</dbReference>
<name>A0A4Z1C750_9GAMM</name>
<evidence type="ECO:0000313" key="3">
    <source>
        <dbReference type="EMBL" id="TGN41440.1"/>
    </source>
</evidence>
<keyword evidence="2" id="KW-0732">Signal</keyword>
<reference evidence="3 4" key="1">
    <citation type="submission" date="2019-04" db="EMBL/GenBank/DDBJ databases">
        <authorList>
            <person name="Park S."/>
            <person name="Yoon J.-H."/>
        </authorList>
    </citation>
    <scope>NUCLEOTIDE SEQUENCE [LARGE SCALE GENOMIC DNA]</scope>
    <source>
        <strain evidence="3 4">HJM-18</strain>
    </source>
</reference>
<protein>
    <recommendedName>
        <fullName evidence="5">Outer membrane protein assembly factor BamE</fullName>
    </recommendedName>
</protein>
<dbReference type="OrthoDB" id="7063662at2"/>
<evidence type="ECO:0000313" key="4">
    <source>
        <dbReference type="Proteomes" id="UP000298325"/>
    </source>
</evidence>
<dbReference type="AlphaFoldDB" id="A0A4Z1C750"/>
<proteinExistence type="predicted"/>
<evidence type="ECO:0000256" key="2">
    <source>
        <dbReference type="SAM" id="SignalP"/>
    </source>
</evidence>
<feature type="signal peptide" evidence="2">
    <location>
        <begin position="1"/>
        <end position="27"/>
    </location>
</feature>
<evidence type="ECO:0008006" key="5">
    <source>
        <dbReference type="Google" id="ProtNLM"/>
    </source>
</evidence>
<keyword evidence="4" id="KW-1185">Reference proteome</keyword>
<sequence>MKKRTLQALCAATVVGFMLTPLSAAVAEELRMSLKDQAQRSAQEDLPRNGLSESSVENRWGQPQSVTGPVGDPPIYQWHYQNFTVYFEGNRVIHSVLSQDR</sequence>
<accession>A0A4Z1C750</accession>
<dbReference type="RefSeq" id="WP_135801825.1">
    <property type="nucleotide sequence ID" value="NZ_SRPF01000001.1"/>
</dbReference>
<feature type="compositionally biased region" description="Basic and acidic residues" evidence="1">
    <location>
        <begin position="36"/>
        <end position="47"/>
    </location>
</feature>
<dbReference type="Proteomes" id="UP000298325">
    <property type="component" value="Unassembled WGS sequence"/>
</dbReference>
<organism evidence="3 4">
    <name type="scientific">Marinobacter confluentis</name>
    <dbReference type="NCBI Taxonomy" id="1697557"/>
    <lineage>
        <taxon>Bacteria</taxon>
        <taxon>Pseudomonadati</taxon>
        <taxon>Pseudomonadota</taxon>
        <taxon>Gammaproteobacteria</taxon>
        <taxon>Pseudomonadales</taxon>
        <taxon>Marinobacteraceae</taxon>
        <taxon>Marinobacter</taxon>
    </lineage>
</organism>
<evidence type="ECO:0000256" key="1">
    <source>
        <dbReference type="SAM" id="MobiDB-lite"/>
    </source>
</evidence>
<feature type="chain" id="PRO_5021383545" description="Outer membrane protein assembly factor BamE" evidence="2">
    <location>
        <begin position="28"/>
        <end position="101"/>
    </location>
</feature>